<gene>
    <name evidence="1" type="ORF">COT97_00325</name>
</gene>
<reference evidence="2" key="1">
    <citation type="submission" date="2017-09" db="EMBL/GenBank/DDBJ databases">
        <title>Depth-based differentiation of microbial function through sediment-hosted aquifers and enrichment of novel symbionts in the deep terrestrial subsurface.</title>
        <authorList>
            <person name="Probst A.J."/>
            <person name="Ladd B."/>
            <person name="Jarett J.K."/>
            <person name="Geller-Mcgrath D.E."/>
            <person name="Sieber C.M.K."/>
            <person name="Emerson J.B."/>
            <person name="Anantharaman K."/>
            <person name="Thomas B.C."/>
            <person name="Malmstrom R."/>
            <person name="Stieglmeier M."/>
            <person name="Klingl A."/>
            <person name="Woyke T."/>
            <person name="Ryan C.M."/>
            <person name="Banfield J.F."/>
        </authorList>
    </citation>
    <scope>NUCLEOTIDE SEQUENCE [LARGE SCALE GENOMIC DNA]</scope>
</reference>
<dbReference type="EMBL" id="PFAP01000002">
    <property type="protein sequence ID" value="PIR94583.1"/>
    <property type="molecule type" value="Genomic_DNA"/>
</dbReference>
<proteinExistence type="predicted"/>
<sequence length="82" mass="9296">MLAQLVVNSDLHSPFPIFWNGEFEFVEKALKINWTKTSWCRWKISLSYTCDGEIYGGEAILMAPEGYYCETHSLGSSVEVAV</sequence>
<evidence type="ECO:0000313" key="2">
    <source>
        <dbReference type="Proteomes" id="UP000229901"/>
    </source>
</evidence>
<dbReference type="Proteomes" id="UP000229901">
    <property type="component" value="Unassembled WGS sequence"/>
</dbReference>
<protein>
    <submittedName>
        <fullName evidence="1">Uncharacterized protein</fullName>
    </submittedName>
</protein>
<accession>A0A2H0V686</accession>
<comment type="caution">
    <text evidence="1">The sequence shown here is derived from an EMBL/GenBank/DDBJ whole genome shotgun (WGS) entry which is preliminary data.</text>
</comment>
<name>A0A2H0V686_9BACT</name>
<evidence type="ECO:0000313" key="1">
    <source>
        <dbReference type="EMBL" id="PIR94583.1"/>
    </source>
</evidence>
<dbReference type="AlphaFoldDB" id="A0A2H0V686"/>
<organism evidence="1 2">
    <name type="scientific">Candidatus Falkowbacteria bacterium CG10_big_fil_rev_8_21_14_0_10_39_11</name>
    <dbReference type="NCBI Taxonomy" id="1974565"/>
    <lineage>
        <taxon>Bacteria</taxon>
        <taxon>Candidatus Falkowiibacteriota</taxon>
    </lineage>
</organism>